<protein>
    <submittedName>
        <fullName evidence="2">Uncharacterized protein</fullName>
    </submittedName>
</protein>
<sequence>MGVSPHDLGRSAHNNPGHTPHAPALCSPLSSDPNISGPRAARSAAGATPSGGGHSPTSLSPLDQTRLRACRTRRARHREVRRHQMLRSLPTLGPNVSGLRAARSAAGATPSGGGFSSASLSLLGQTRLRFHRLQCARYFEVRRRVIIFCLCKPVARSKTSDSTLAPKPPFPRTSGLRENVRLHGHCSQVVR</sequence>
<organism evidence="2 3">
    <name type="scientific">Pleurodeles waltl</name>
    <name type="common">Iberian ribbed newt</name>
    <dbReference type="NCBI Taxonomy" id="8319"/>
    <lineage>
        <taxon>Eukaryota</taxon>
        <taxon>Metazoa</taxon>
        <taxon>Chordata</taxon>
        <taxon>Craniata</taxon>
        <taxon>Vertebrata</taxon>
        <taxon>Euteleostomi</taxon>
        <taxon>Amphibia</taxon>
        <taxon>Batrachia</taxon>
        <taxon>Caudata</taxon>
        <taxon>Salamandroidea</taxon>
        <taxon>Salamandridae</taxon>
        <taxon>Pleurodelinae</taxon>
        <taxon>Pleurodeles</taxon>
    </lineage>
</organism>
<feature type="compositionally biased region" description="Low complexity" evidence="1">
    <location>
        <begin position="36"/>
        <end position="48"/>
    </location>
</feature>
<accession>A0AAV7T7D6</accession>
<dbReference type="Proteomes" id="UP001066276">
    <property type="component" value="Chromosome 4_1"/>
</dbReference>
<keyword evidence="3" id="KW-1185">Reference proteome</keyword>
<name>A0AAV7T7D6_PLEWA</name>
<evidence type="ECO:0000313" key="3">
    <source>
        <dbReference type="Proteomes" id="UP001066276"/>
    </source>
</evidence>
<reference evidence="2" key="1">
    <citation type="journal article" date="2022" name="bioRxiv">
        <title>Sequencing and chromosome-scale assembly of the giantPleurodeles waltlgenome.</title>
        <authorList>
            <person name="Brown T."/>
            <person name="Elewa A."/>
            <person name="Iarovenko S."/>
            <person name="Subramanian E."/>
            <person name="Araus A.J."/>
            <person name="Petzold A."/>
            <person name="Susuki M."/>
            <person name="Suzuki K.-i.T."/>
            <person name="Hayashi T."/>
            <person name="Toyoda A."/>
            <person name="Oliveira C."/>
            <person name="Osipova E."/>
            <person name="Leigh N.D."/>
            <person name="Simon A."/>
            <person name="Yun M.H."/>
        </authorList>
    </citation>
    <scope>NUCLEOTIDE SEQUENCE</scope>
    <source>
        <strain evidence="2">20211129_DDA</strain>
        <tissue evidence="2">Liver</tissue>
    </source>
</reference>
<dbReference type="AlphaFoldDB" id="A0AAV7T7D6"/>
<feature type="region of interest" description="Disordered" evidence="1">
    <location>
        <begin position="1"/>
        <end position="66"/>
    </location>
</feature>
<dbReference type="EMBL" id="JANPWB010000007">
    <property type="protein sequence ID" value="KAJ1171969.1"/>
    <property type="molecule type" value="Genomic_DNA"/>
</dbReference>
<gene>
    <name evidence="2" type="ORF">NDU88_003826</name>
</gene>
<comment type="caution">
    <text evidence="2">The sequence shown here is derived from an EMBL/GenBank/DDBJ whole genome shotgun (WGS) entry which is preliminary data.</text>
</comment>
<evidence type="ECO:0000256" key="1">
    <source>
        <dbReference type="SAM" id="MobiDB-lite"/>
    </source>
</evidence>
<evidence type="ECO:0000313" key="2">
    <source>
        <dbReference type="EMBL" id="KAJ1171969.1"/>
    </source>
</evidence>
<proteinExistence type="predicted"/>